<name>A0A1M6XBI6_9FLAO</name>
<dbReference type="STRING" id="1434701.SAMN05443634_105188"/>
<keyword evidence="4" id="KW-1185">Reference proteome</keyword>
<reference evidence="1" key="5">
    <citation type="submission" date="2024-05" db="EMBL/GenBank/DDBJ databases">
        <authorList>
            <person name="Sun Q."/>
            <person name="Zhou Y."/>
        </authorList>
    </citation>
    <scope>NUCLEOTIDE SEQUENCE</scope>
    <source>
        <strain evidence="1">CGMCC 1.12707</strain>
    </source>
</reference>
<reference evidence="4" key="4">
    <citation type="journal article" date="2019" name="Int. J. Syst. Evol. Microbiol.">
        <title>The Global Catalogue of Microorganisms (GCM) 10K type strain sequencing project: providing services to taxonomists for standard genome sequencing and annotation.</title>
        <authorList>
            <consortium name="The Broad Institute Genomics Platform"/>
            <consortium name="The Broad Institute Genome Sequencing Center for Infectious Disease"/>
            <person name="Wu L."/>
            <person name="Ma J."/>
        </authorList>
    </citation>
    <scope>NUCLEOTIDE SEQUENCE [LARGE SCALE GENOMIC DNA]</scope>
    <source>
        <strain evidence="4">CGMCC 1.12707</strain>
    </source>
</reference>
<reference evidence="3" key="2">
    <citation type="submission" date="2016-11" db="EMBL/GenBank/DDBJ databases">
        <authorList>
            <person name="Varghese N."/>
            <person name="Submissions S."/>
        </authorList>
    </citation>
    <scope>NUCLEOTIDE SEQUENCE [LARGE SCALE GENOMIC DNA]</scope>
    <source>
        <strain evidence="3">DSM 27989</strain>
    </source>
</reference>
<dbReference type="EMBL" id="BMFL01000011">
    <property type="protein sequence ID" value="GGF00340.1"/>
    <property type="molecule type" value="Genomic_DNA"/>
</dbReference>
<organism evidence="2 3">
    <name type="scientific">Chishuiella changwenlii</name>
    <dbReference type="NCBI Taxonomy" id="1434701"/>
    <lineage>
        <taxon>Bacteria</taxon>
        <taxon>Pseudomonadati</taxon>
        <taxon>Bacteroidota</taxon>
        <taxon>Flavobacteriia</taxon>
        <taxon>Flavobacteriales</taxon>
        <taxon>Weeksellaceae</taxon>
        <taxon>Chishuiella</taxon>
    </lineage>
</organism>
<dbReference type="Proteomes" id="UP000650994">
    <property type="component" value="Unassembled WGS sequence"/>
</dbReference>
<sequence length="99" mass="11392">MHLILGFFSLETGYTLEETKQEIFKKIVNPSLFYEGEVGEIVPIQRWRSSASLDISEMITAIEKFRDYSSSQAGIYLPSPDEKEFLNSIEIELKNNQIV</sequence>
<dbReference type="EMBL" id="FRBH01000005">
    <property type="protein sequence ID" value="SHL03321.1"/>
    <property type="molecule type" value="Genomic_DNA"/>
</dbReference>
<proteinExistence type="predicted"/>
<evidence type="ECO:0000313" key="4">
    <source>
        <dbReference type="Proteomes" id="UP000650994"/>
    </source>
</evidence>
<reference evidence="2" key="3">
    <citation type="submission" date="2016-11" db="EMBL/GenBank/DDBJ databases">
        <authorList>
            <person name="Jaros S."/>
            <person name="Januszkiewicz K."/>
            <person name="Wedrychowicz H."/>
        </authorList>
    </citation>
    <scope>NUCLEOTIDE SEQUENCE [LARGE SCALE GENOMIC DNA]</scope>
    <source>
        <strain evidence="2">DSM 27989</strain>
    </source>
</reference>
<reference evidence="1" key="1">
    <citation type="journal article" date="2014" name="Int. J. Syst. Evol. Microbiol.">
        <title>Complete genome of a new Firmicutes species belonging to the dominant human colonic microbiota ('Ruminococcus bicirculans') reveals two chromosomes and a selective capacity to utilize plant glucans.</title>
        <authorList>
            <consortium name="NISC Comparative Sequencing Program"/>
            <person name="Wegmann U."/>
            <person name="Louis P."/>
            <person name="Goesmann A."/>
            <person name="Henrissat B."/>
            <person name="Duncan S.H."/>
            <person name="Flint H.J."/>
        </authorList>
    </citation>
    <scope>NUCLEOTIDE SEQUENCE</scope>
    <source>
        <strain evidence="1">CGMCC 1.12707</strain>
    </source>
</reference>
<accession>A0A1M6XBI6</accession>
<evidence type="ECO:0000313" key="3">
    <source>
        <dbReference type="Proteomes" id="UP000184120"/>
    </source>
</evidence>
<dbReference type="Proteomes" id="UP000184120">
    <property type="component" value="Unassembled WGS sequence"/>
</dbReference>
<dbReference type="OrthoDB" id="1071220at2"/>
<protein>
    <submittedName>
        <fullName evidence="2">Uncharacterized protein</fullName>
    </submittedName>
</protein>
<evidence type="ECO:0000313" key="2">
    <source>
        <dbReference type="EMBL" id="SHL03321.1"/>
    </source>
</evidence>
<dbReference type="AlphaFoldDB" id="A0A1M6XBI6"/>
<evidence type="ECO:0000313" key="1">
    <source>
        <dbReference type="EMBL" id="GGF00340.1"/>
    </source>
</evidence>
<gene>
    <name evidence="1" type="ORF">GCM10010984_17410</name>
    <name evidence="2" type="ORF">SAMN05443634_105188</name>
</gene>
<dbReference type="RefSeq" id="WP_083580321.1">
    <property type="nucleotide sequence ID" value="NZ_BMFL01000011.1"/>
</dbReference>